<dbReference type="PANTHER" id="PTHR36505">
    <property type="entry name" value="BLR1072 PROTEIN"/>
    <property type="match status" value="1"/>
</dbReference>
<evidence type="ECO:0000256" key="1">
    <source>
        <dbReference type="SAM" id="MobiDB-lite"/>
    </source>
</evidence>
<evidence type="ECO:0000259" key="2">
    <source>
        <dbReference type="Pfam" id="PF05239"/>
    </source>
</evidence>
<sequence length="141" mass="15769">MNHIAPKSTQHSTPPAQPTHRDLTAPTHGSLIAGARVSGTPVYDLEENKIGSIEDVMLDKQTGSVSYAVLSFGSFMGFGGKHYPLPWSMLRYNTKLEGYQVKLNKATLENAPTVEETTGWDDDYNRRVRSHYDEALYWPVI</sequence>
<name>A0A437MLS3_9PROT</name>
<gene>
    <name evidence="3" type="ORF">EOD42_00215</name>
</gene>
<dbReference type="AlphaFoldDB" id="A0A437MLS3"/>
<accession>A0A437MLS3</accession>
<proteinExistence type="predicted"/>
<evidence type="ECO:0000313" key="3">
    <source>
        <dbReference type="EMBL" id="RVT98579.1"/>
    </source>
</evidence>
<dbReference type="PANTHER" id="PTHR36505:SF1">
    <property type="entry name" value="BLR1072 PROTEIN"/>
    <property type="match status" value="1"/>
</dbReference>
<dbReference type="Proteomes" id="UP000282957">
    <property type="component" value="Unassembled WGS sequence"/>
</dbReference>
<dbReference type="OrthoDB" id="8021018at2"/>
<dbReference type="RefSeq" id="WP_127785051.1">
    <property type="nucleotide sequence ID" value="NZ_SACL01000001.1"/>
</dbReference>
<organism evidence="3 4">
    <name type="scientific">Rhodovarius crocodyli</name>
    <dbReference type="NCBI Taxonomy" id="1979269"/>
    <lineage>
        <taxon>Bacteria</taxon>
        <taxon>Pseudomonadati</taxon>
        <taxon>Pseudomonadota</taxon>
        <taxon>Alphaproteobacteria</taxon>
        <taxon>Acetobacterales</taxon>
        <taxon>Roseomonadaceae</taxon>
        <taxon>Rhodovarius</taxon>
    </lineage>
</organism>
<dbReference type="InterPro" id="IPR011033">
    <property type="entry name" value="PRC_barrel-like_sf"/>
</dbReference>
<comment type="caution">
    <text evidence="3">The sequence shown here is derived from an EMBL/GenBank/DDBJ whole genome shotgun (WGS) entry which is preliminary data.</text>
</comment>
<feature type="domain" description="PRC-barrel" evidence="2">
    <location>
        <begin position="33"/>
        <end position="104"/>
    </location>
</feature>
<reference evidence="3 4" key="1">
    <citation type="submission" date="2019-01" db="EMBL/GenBank/DDBJ databases">
        <authorList>
            <person name="Chen W.-M."/>
        </authorList>
    </citation>
    <scope>NUCLEOTIDE SEQUENCE [LARGE SCALE GENOMIC DNA]</scope>
    <source>
        <strain evidence="3 4">CCP-6</strain>
    </source>
</reference>
<dbReference type="EMBL" id="SACL01000001">
    <property type="protein sequence ID" value="RVT98579.1"/>
    <property type="molecule type" value="Genomic_DNA"/>
</dbReference>
<dbReference type="InterPro" id="IPR027275">
    <property type="entry name" value="PRC-brl_dom"/>
</dbReference>
<dbReference type="Gene3D" id="2.30.30.240">
    <property type="entry name" value="PRC-barrel domain"/>
    <property type="match status" value="1"/>
</dbReference>
<evidence type="ECO:0000313" key="4">
    <source>
        <dbReference type="Proteomes" id="UP000282957"/>
    </source>
</evidence>
<dbReference type="SUPFAM" id="SSF50346">
    <property type="entry name" value="PRC-barrel domain"/>
    <property type="match status" value="1"/>
</dbReference>
<keyword evidence="4" id="KW-1185">Reference proteome</keyword>
<protein>
    <submittedName>
        <fullName evidence="3">PRC-barrel domain containing protein</fullName>
    </submittedName>
</protein>
<feature type="region of interest" description="Disordered" evidence="1">
    <location>
        <begin position="1"/>
        <end position="26"/>
    </location>
</feature>
<dbReference type="Pfam" id="PF05239">
    <property type="entry name" value="PRC"/>
    <property type="match status" value="1"/>
</dbReference>